<gene>
    <name evidence="2" type="ORF">H4683_002593</name>
</gene>
<protein>
    <recommendedName>
        <fullName evidence="1">DUF4268 domain-containing protein</fullName>
    </recommendedName>
</protein>
<accession>A0A927MIZ8</accession>
<organism evidence="2 3">
    <name type="scientific">Sporosarcina limicola</name>
    <dbReference type="NCBI Taxonomy" id="34101"/>
    <lineage>
        <taxon>Bacteria</taxon>
        <taxon>Bacillati</taxon>
        <taxon>Bacillota</taxon>
        <taxon>Bacilli</taxon>
        <taxon>Bacillales</taxon>
        <taxon>Caryophanaceae</taxon>
        <taxon>Sporosarcina</taxon>
    </lineage>
</organism>
<dbReference type="EMBL" id="JADBEL010000014">
    <property type="protein sequence ID" value="MBE1555473.1"/>
    <property type="molecule type" value="Genomic_DNA"/>
</dbReference>
<evidence type="ECO:0000313" key="3">
    <source>
        <dbReference type="Proteomes" id="UP000658225"/>
    </source>
</evidence>
<dbReference type="Pfam" id="PF14088">
    <property type="entry name" value="DUF4268"/>
    <property type="match status" value="1"/>
</dbReference>
<name>A0A927MIZ8_9BACL</name>
<dbReference type="InterPro" id="IPR025364">
    <property type="entry name" value="DUF4268"/>
</dbReference>
<feature type="domain" description="DUF4268" evidence="1">
    <location>
        <begin position="227"/>
        <end position="362"/>
    </location>
</feature>
<keyword evidence="3" id="KW-1185">Reference proteome</keyword>
<sequence>MFVVDQGLNKITKIANKTFQELGIREREHLQEWIADNTECLGEELLIIQKEFDGFDDTNERLDLLALDKNGDLVIIENKLDDSGRDVTWQALKYVSYCHTLTKPQIKEIYQSYLDKNMTGEDAEENIEEFFNGEPFQEIALNENDQRMILVAGKFRKEVTSTVLWLIDHGIKVQCFKVSPYEFESKILLDIEQIIPVKETQELMIKMTDKKRQVMENKELNHKRYEIRKEFWGQLLEKFNTMSDQYKNVNPNKDHWLSSGSGVSGVPFSFVITRSYAAVEVLINVGGQAENKRIFDALYQSIQDIEKNLGSPLFWQRLDDKKSSRISYRLEDVNYFNRDDWDKIIEFLCKAMINFVRVIKEPLKQAAH</sequence>
<dbReference type="Proteomes" id="UP000658225">
    <property type="component" value="Unassembled WGS sequence"/>
</dbReference>
<reference evidence="2" key="1">
    <citation type="submission" date="2020-10" db="EMBL/GenBank/DDBJ databases">
        <title>Genomic Encyclopedia of Type Strains, Phase IV (KMG-IV): sequencing the most valuable type-strain genomes for metagenomic binning, comparative biology and taxonomic classification.</title>
        <authorList>
            <person name="Goeker M."/>
        </authorList>
    </citation>
    <scope>NUCLEOTIDE SEQUENCE</scope>
    <source>
        <strain evidence="2">DSM 13886</strain>
    </source>
</reference>
<comment type="caution">
    <text evidence="2">The sequence shown here is derived from an EMBL/GenBank/DDBJ whole genome shotgun (WGS) entry which is preliminary data.</text>
</comment>
<dbReference type="Gene3D" id="3.40.1350.10">
    <property type="match status" value="1"/>
</dbReference>
<proteinExistence type="predicted"/>
<dbReference type="InterPro" id="IPR011856">
    <property type="entry name" value="tRNA_endonuc-like_dom_sf"/>
</dbReference>
<dbReference type="GO" id="GO:0003676">
    <property type="term" value="F:nucleic acid binding"/>
    <property type="evidence" value="ECO:0007669"/>
    <property type="project" value="InterPro"/>
</dbReference>
<evidence type="ECO:0000259" key="1">
    <source>
        <dbReference type="Pfam" id="PF14088"/>
    </source>
</evidence>
<dbReference type="RefSeq" id="WP_192599193.1">
    <property type="nucleotide sequence ID" value="NZ_JADBEL010000014.1"/>
</dbReference>
<evidence type="ECO:0000313" key="2">
    <source>
        <dbReference type="EMBL" id="MBE1555473.1"/>
    </source>
</evidence>
<dbReference type="AlphaFoldDB" id="A0A927MIZ8"/>